<dbReference type="InterPro" id="IPR010982">
    <property type="entry name" value="Lambda_DNA-bd_dom_sf"/>
</dbReference>
<sequence length="312" mass="33202">MVSEGIDVEDPQPNKALSPGEMLLQGRLQAGLTQEQVAKELYMTVYKVKALETDDYKRLNSDTFARGYIRAYANLVKVDVVAVLAAYDRLLDELRPQPVVQKQVAATENTHRGAWQFLAVIGAFFIGLWLISVWFFDNHSEAQYVIATDSLSSVAPTKKSAAVSSLIATSASSASSSVAVSSEAKTAAGIVAESASSVKSTTQLVTQASSVAQSTSSASAVQSSSSASSKKTSLDELSFSFRGESWLEVSDSRGDVLATELEPTGSKIRLIGMAPFDVKLGNAPVVDIQLNGKKIDVIPLMGSNVLIMKIGN</sequence>
<organism evidence="3 4">
    <name type="scientific">Cellvibrio zantedeschiae</name>
    <dbReference type="NCBI Taxonomy" id="1237077"/>
    <lineage>
        <taxon>Bacteria</taxon>
        <taxon>Pseudomonadati</taxon>
        <taxon>Pseudomonadota</taxon>
        <taxon>Gammaproteobacteria</taxon>
        <taxon>Cellvibrionales</taxon>
        <taxon>Cellvibrionaceae</taxon>
        <taxon>Cellvibrio</taxon>
    </lineage>
</organism>
<evidence type="ECO:0000256" key="1">
    <source>
        <dbReference type="SAM" id="Phobius"/>
    </source>
</evidence>
<proteinExistence type="predicted"/>
<dbReference type="InterPro" id="IPR050400">
    <property type="entry name" value="Bact_Cytoskel_RodZ"/>
</dbReference>
<dbReference type="Proteomes" id="UP000619761">
    <property type="component" value="Unassembled WGS sequence"/>
</dbReference>
<dbReference type="Pfam" id="PF13464">
    <property type="entry name" value="RodZ_C"/>
    <property type="match status" value="1"/>
</dbReference>
<feature type="transmembrane region" description="Helical" evidence="1">
    <location>
        <begin position="117"/>
        <end position="136"/>
    </location>
</feature>
<accession>A0ABQ3AX67</accession>
<gene>
    <name evidence="3" type="ORF">GCM10011613_08790</name>
</gene>
<name>A0ABQ3AX67_9GAMM</name>
<comment type="caution">
    <text evidence="3">The sequence shown here is derived from an EMBL/GenBank/DDBJ whole genome shotgun (WGS) entry which is preliminary data.</text>
</comment>
<keyword evidence="1" id="KW-0812">Transmembrane</keyword>
<keyword evidence="1" id="KW-1133">Transmembrane helix</keyword>
<dbReference type="Pfam" id="PF13413">
    <property type="entry name" value="HTH_25"/>
    <property type="match status" value="1"/>
</dbReference>
<dbReference type="Gene3D" id="1.10.260.40">
    <property type="entry name" value="lambda repressor-like DNA-binding domains"/>
    <property type="match status" value="1"/>
</dbReference>
<dbReference type="PANTHER" id="PTHR34475">
    <property type="match status" value="1"/>
</dbReference>
<feature type="domain" description="Cytoskeleton protein RodZ-like C-terminal" evidence="2">
    <location>
        <begin position="239"/>
        <end position="304"/>
    </location>
</feature>
<evidence type="ECO:0000313" key="3">
    <source>
        <dbReference type="EMBL" id="GGY66983.1"/>
    </source>
</evidence>
<dbReference type="InterPro" id="IPR025194">
    <property type="entry name" value="RodZ-like_C"/>
</dbReference>
<protein>
    <submittedName>
        <fullName evidence="3">XRE family transcriptional regulator</fullName>
    </submittedName>
</protein>
<keyword evidence="4" id="KW-1185">Reference proteome</keyword>
<keyword evidence="1" id="KW-0472">Membrane</keyword>
<dbReference type="PANTHER" id="PTHR34475:SF1">
    <property type="entry name" value="CYTOSKELETON PROTEIN RODZ"/>
    <property type="match status" value="1"/>
</dbReference>
<evidence type="ECO:0000313" key="4">
    <source>
        <dbReference type="Proteomes" id="UP000619761"/>
    </source>
</evidence>
<evidence type="ECO:0000259" key="2">
    <source>
        <dbReference type="Pfam" id="PF13464"/>
    </source>
</evidence>
<reference evidence="4" key="1">
    <citation type="journal article" date="2019" name="Int. J. Syst. Evol. Microbiol.">
        <title>The Global Catalogue of Microorganisms (GCM) 10K type strain sequencing project: providing services to taxonomists for standard genome sequencing and annotation.</title>
        <authorList>
            <consortium name="The Broad Institute Genomics Platform"/>
            <consortium name="The Broad Institute Genome Sequencing Center for Infectious Disease"/>
            <person name="Wu L."/>
            <person name="Ma J."/>
        </authorList>
    </citation>
    <scope>NUCLEOTIDE SEQUENCE [LARGE SCALE GENOMIC DNA]</scope>
    <source>
        <strain evidence="4">KCTC 32239</strain>
    </source>
</reference>
<dbReference type="EMBL" id="BMYZ01000001">
    <property type="protein sequence ID" value="GGY66983.1"/>
    <property type="molecule type" value="Genomic_DNA"/>
</dbReference>